<feature type="compositionally biased region" description="Basic and acidic residues" evidence="1">
    <location>
        <begin position="159"/>
        <end position="171"/>
    </location>
</feature>
<name>A0AAV7W0D6_PLEWA</name>
<reference evidence="2" key="1">
    <citation type="journal article" date="2022" name="bioRxiv">
        <title>Sequencing and chromosome-scale assembly of the giantPleurodeles waltlgenome.</title>
        <authorList>
            <person name="Brown T."/>
            <person name="Elewa A."/>
            <person name="Iarovenko S."/>
            <person name="Subramanian E."/>
            <person name="Araus A.J."/>
            <person name="Petzold A."/>
            <person name="Susuki M."/>
            <person name="Suzuki K.-i.T."/>
            <person name="Hayashi T."/>
            <person name="Toyoda A."/>
            <person name="Oliveira C."/>
            <person name="Osipova E."/>
            <person name="Leigh N.D."/>
            <person name="Simon A."/>
            <person name="Yun M.H."/>
        </authorList>
    </citation>
    <scope>NUCLEOTIDE SEQUENCE</scope>
    <source>
        <strain evidence="2">20211129_DDA</strain>
        <tissue evidence="2">Liver</tissue>
    </source>
</reference>
<evidence type="ECO:0000313" key="3">
    <source>
        <dbReference type="Proteomes" id="UP001066276"/>
    </source>
</evidence>
<protein>
    <submittedName>
        <fullName evidence="2">Uncharacterized protein</fullName>
    </submittedName>
</protein>
<dbReference type="AlphaFoldDB" id="A0AAV7W0D6"/>
<evidence type="ECO:0000313" key="2">
    <source>
        <dbReference type="EMBL" id="KAJ1207423.1"/>
    </source>
</evidence>
<dbReference type="EMBL" id="JANPWB010000002">
    <property type="protein sequence ID" value="KAJ1207423.1"/>
    <property type="molecule type" value="Genomic_DNA"/>
</dbReference>
<feature type="region of interest" description="Disordered" evidence="1">
    <location>
        <begin position="156"/>
        <end position="175"/>
    </location>
</feature>
<proteinExistence type="predicted"/>
<dbReference type="Proteomes" id="UP001066276">
    <property type="component" value="Chromosome 1_2"/>
</dbReference>
<gene>
    <name evidence="2" type="ORF">NDU88_002814</name>
</gene>
<evidence type="ECO:0000256" key="1">
    <source>
        <dbReference type="SAM" id="MobiDB-lite"/>
    </source>
</evidence>
<comment type="caution">
    <text evidence="2">The sequence shown here is derived from an EMBL/GenBank/DDBJ whole genome shotgun (WGS) entry which is preliminary data.</text>
</comment>
<accession>A0AAV7W0D6</accession>
<sequence length="311" mass="33394">MRGAPSSGSPISPQSVMHLSAAAGEACYFLLFPRAEFCRRRLLFSPAIFRCQFCRPLSSLGSFYCFNTGRATFAAPELRPKRAASSPAGHDPPPLSYVPMEVSVLPDSGGGLLERLPADPLVEIAILSWSEIRGALSPGKQNGQVCSAETLGGTVVPEDAERGQEKDRGPADEPSLIAIMSAIQDLRGSLEPKLDTVTGDINLLRGDRKKVVEKVTNAETDIAWLQSTSKRLEDQVPFLTAEHEKIMVCLEYQEGRDQRNNIRVVGVPEGAEGPSVELFLETLIVDSLSLGVARGVPIGGPCGLQGLQGQQ</sequence>
<organism evidence="2 3">
    <name type="scientific">Pleurodeles waltl</name>
    <name type="common">Iberian ribbed newt</name>
    <dbReference type="NCBI Taxonomy" id="8319"/>
    <lineage>
        <taxon>Eukaryota</taxon>
        <taxon>Metazoa</taxon>
        <taxon>Chordata</taxon>
        <taxon>Craniata</taxon>
        <taxon>Vertebrata</taxon>
        <taxon>Euteleostomi</taxon>
        <taxon>Amphibia</taxon>
        <taxon>Batrachia</taxon>
        <taxon>Caudata</taxon>
        <taxon>Salamandroidea</taxon>
        <taxon>Salamandridae</taxon>
        <taxon>Pleurodelinae</taxon>
        <taxon>Pleurodeles</taxon>
    </lineage>
</organism>
<keyword evidence="3" id="KW-1185">Reference proteome</keyword>